<dbReference type="EMBL" id="ML736215">
    <property type="protein sequence ID" value="KAE8377937.1"/>
    <property type="molecule type" value="Genomic_DNA"/>
</dbReference>
<dbReference type="AlphaFoldDB" id="A0A5N7B859"/>
<dbReference type="Proteomes" id="UP000326198">
    <property type="component" value="Unassembled WGS sequence"/>
</dbReference>
<dbReference type="OrthoDB" id="6499973at2759"/>
<accession>A0A5N7B859</accession>
<evidence type="ECO:0000313" key="1">
    <source>
        <dbReference type="EMBL" id="KAE8377937.1"/>
    </source>
</evidence>
<name>A0A5N7B859_9EURO</name>
<reference evidence="1 2" key="1">
    <citation type="submission" date="2019-04" db="EMBL/GenBank/DDBJ databases">
        <title>Friends and foes A comparative genomics studyof 23 Aspergillus species from section Flavi.</title>
        <authorList>
            <consortium name="DOE Joint Genome Institute"/>
            <person name="Kjaerbolling I."/>
            <person name="Vesth T."/>
            <person name="Frisvad J.C."/>
            <person name="Nybo J.L."/>
            <person name="Theobald S."/>
            <person name="Kildgaard S."/>
            <person name="Isbrandt T."/>
            <person name="Kuo A."/>
            <person name="Sato A."/>
            <person name="Lyhne E.K."/>
            <person name="Kogle M.E."/>
            <person name="Wiebenga A."/>
            <person name="Kun R.S."/>
            <person name="Lubbers R.J."/>
            <person name="Makela M.R."/>
            <person name="Barry K."/>
            <person name="Chovatia M."/>
            <person name="Clum A."/>
            <person name="Daum C."/>
            <person name="Haridas S."/>
            <person name="He G."/>
            <person name="LaButti K."/>
            <person name="Lipzen A."/>
            <person name="Mondo S."/>
            <person name="Riley R."/>
            <person name="Salamov A."/>
            <person name="Simmons B.A."/>
            <person name="Magnuson J.K."/>
            <person name="Henrissat B."/>
            <person name="Mortensen U.H."/>
            <person name="Larsen T.O."/>
            <person name="Devries R.P."/>
            <person name="Grigoriev I.V."/>
            <person name="Machida M."/>
            <person name="Baker S.E."/>
            <person name="Andersen M.R."/>
        </authorList>
    </citation>
    <scope>NUCLEOTIDE SEQUENCE [LARGE SCALE GENOMIC DNA]</scope>
    <source>
        <strain evidence="1 2">IBT 29228</strain>
    </source>
</reference>
<sequence>MCVLSNNEDANNTRPSSPDSYNGFFYHASWSQPWYTPGCPPERNVVGFFHPYMCQPWWDKGMAGWFLGKNWGNWPWGYFIYRAVYGSNEDWNRALNKLNQYIQCMLQYHDDDPEAAQIVWEGYRSVIVEDKEQLEGASPAKIRMPRSTFCLMIDNHALQSILASPEPSLETKNWLTEKAGYVILIDRSFPDEGLEYDPYYGGWVRLKLEGVWLFTRFWNPTDLLLEEEHPPINNPRLIPYTDGFEKWVESVSGEVVLDTKSSGGEGEANTIAWRDPYEYLREGGYV</sequence>
<evidence type="ECO:0000313" key="2">
    <source>
        <dbReference type="Proteomes" id="UP000326198"/>
    </source>
</evidence>
<protein>
    <submittedName>
        <fullName evidence="1">Uncharacterized protein</fullName>
    </submittedName>
</protein>
<keyword evidence="2" id="KW-1185">Reference proteome</keyword>
<gene>
    <name evidence="1" type="ORF">BDV26DRAFT_281431</name>
</gene>
<organism evidence="1 2">
    <name type="scientific">Aspergillus bertholletiae</name>
    <dbReference type="NCBI Taxonomy" id="1226010"/>
    <lineage>
        <taxon>Eukaryota</taxon>
        <taxon>Fungi</taxon>
        <taxon>Dikarya</taxon>
        <taxon>Ascomycota</taxon>
        <taxon>Pezizomycotina</taxon>
        <taxon>Eurotiomycetes</taxon>
        <taxon>Eurotiomycetidae</taxon>
        <taxon>Eurotiales</taxon>
        <taxon>Aspergillaceae</taxon>
        <taxon>Aspergillus</taxon>
        <taxon>Aspergillus subgen. Circumdati</taxon>
    </lineage>
</organism>
<proteinExistence type="predicted"/>